<name>A0A0E0BLQ4_9ORYZ</name>
<feature type="compositionally biased region" description="Gly residues" evidence="1">
    <location>
        <begin position="1"/>
        <end position="23"/>
    </location>
</feature>
<evidence type="ECO:0000313" key="3">
    <source>
        <dbReference type="Proteomes" id="UP000026961"/>
    </source>
</evidence>
<reference evidence="2" key="2">
    <citation type="submission" date="2018-05" db="EMBL/GenBank/DDBJ databases">
        <title>OgluRS3 (Oryza glumaepatula Reference Sequence Version 3).</title>
        <authorList>
            <person name="Zhang J."/>
            <person name="Kudrna D."/>
            <person name="Lee S."/>
            <person name="Talag J."/>
            <person name="Welchert J."/>
            <person name="Wing R.A."/>
        </authorList>
    </citation>
    <scope>NUCLEOTIDE SEQUENCE [LARGE SCALE GENOMIC DNA]</scope>
</reference>
<protein>
    <submittedName>
        <fullName evidence="2">Uncharacterized protein</fullName>
    </submittedName>
</protein>
<dbReference type="Proteomes" id="UP000026961">
    <property type="component" value="Chromosome 11"/>
</dbReference>
<dbReference type="PANTHER" id="PTHR33326:SF38">
    <property type="entry name" value="EXPRESSED PROTEIN"/>
    <property type="match status" value="1"/>
</dbReference>
<feature type="compositionally biased region" description="Acidic residues" evidence="1">
    <location>
        <begin position="40"/>
        <end position="51"/>
    </location>
</feature>
<feature type="compositionally biased region" description="Polar residues" evidence="1">
    <location>
        <begin position="127"/>
        <end position="138"/>
    </location>
</feature>
<evidence type="ECO:0000313" key="2">
    <source>
        <dbReference type="EnsemblPlants" id="OGLUM11G20720.1"/>
    </source>
</evidence>
<dbReference type="AlphaFoldDB" id="A0A0E0BLQ4"/>
<feature type="region of interest" description="Disordered" evidence="1">
    <location>
        <begin position="95"/>
        <end position="190"/>
    </location>
</feature>
<keyword evidence="3" id="KW-1185">Reference proteome</keyword>
<feature type="region of interest" description="Disordered" evidence="1">
    <location>
        <begin position="1"/>
        <end position="51"/>
    </location>
</feature>
<proteinExistence type="predicted"/>
<dbReference type="HOGENOM" id="CLU_035562_3_1_1"/>
<organism evidence="2">
    <name type="scientific">Oryza glumipatula</name>
    <dbReference type="NCBI Taxonomy" id="40148"/>
    <lineage>
        <taxon>Eukaryota</taxon>
        <taxon>Viridiplantae</taxon>
        <taxon>Streptophyta</taxon>
        <taxon>Embryophyta</taxon>
        <taxon>Tracheophyta</taxon>
        <taxon>Spermatophyta</taxon>
        <taxon>Magnoliopsida</taxon>
        <taxon>Liliopsida</taxon>
        <taxon>Poales</taxon>
        <taxon>Poaceae</taxon>
        <taxon>BOP clade</taxon>
        <taxon>Oryzoideae</taxon>
        <taxon>Oryzeae</taxon>
        <taxon>Oryzinae</taxon>
        <taxon>Oryza</taxon>
    </lineage>
</organism>
<dbReference type="PANTHER" id="PTHR33326">
    <property type="entry name" value="OS05G0543800 PROTEIN"/>
    <property type="match status" value="1"/>
</dbReference>
<evidence type="ECO:0000256" key="1">
    <source>
        <dbReference type="SAM" id="MobiDB-lite"/>
    </source>
</evidence>
<sequence length="406" mass="45349">MDGDGDGGGGGGPATGGRAGRGGVPDRRPRKSRFSVLASMEDDSAEEELEEYMDDLVRPGSAAFPCDRKWRQGRAEFARRHGHTVAGARTLIRQSVLYSDRPKRSQGRRGRVKPQTESLAEKDESEVSNSELGATTTDMPKFKTLSLNDSPSALDSADRATVRASSMDSDLPDSATAKLPDVEEALSPRSERKRKIHLYLAEHTFDDLREGFAAMINGFRDPPKDAAQPNVELAESSKLYPCEFDAESSHDSESLSPAAEDVGRHNLSTEEIVQNGKRWMSEEVMLAFEKYIEGKNEFRDVVYHLDELQYQCFSVDAYQKIFHHYNFTVKMKKPTSEDWSVTCYCYGCVNQGMVALKHPANDEVKYEVGFFDTGCPFMFLSDDDSDDDERVFSEESIKEIFSGIFG</sequence>
<dbReference type="eggNOG" id="ENOG502R679">
    <property type="taxonomic scope" value="Eukaryota"/>
</dbReference>
<dbReference type="Gramene" id="OGLUM11G20720.1">
    <property type="protein sequence ID" value="OGLUM11G20720.1"/>
    <property type="gene ID" value="OGLUM11G20720"/>
</dbReference>
<reference evidence="2" key="1">
    <citation type="submission" date="2015-04" db="UniProtKB">
        <authorList>
            <consortium name="EnsemblPlants"/>
        </authorList>
    </citation>
    <scope>IDENTIFICATION</scope>
</reference>
<dbReference type="EnsemblPlants" id="OGLUM11G20720.1">
    <property type="protein sequence ID" value="OGLUM11G20720.1"/>
    <property type="gene ID" value="OGLUM11G20720"/>
</dbReference>
<accession>A0A0E0BLQ4</accession>